<evidence type="ECO:0000313" key="4">
    <source>
        <dbReference type="Proteomes" id="UP000775213"/>
    </source>
</evidence>
<dbReference type="Pfam" id="PF11961">
    <property type="entry name" value="DUF3475"/>
    <property type="match status" value="1"/>
</dbReference>
<accession>A0AAV7GDK4</accession>
<organism evidence="3 4">
    <name type="scientific">Dendrobium chrysotoxum</name>
    <name type="common">Orchid</name>
    <dbReference type="NCBI Taxonomy" id="161865"/>
    <lineage>
        <taxon>Eukaryota</taxon>
        <taxon>Viridiplantae</taxon>
        <taxon>Streptophyta</taxon>
        <taxon>Embryophyta</taxon>
        <taxon>Tracheophyta</taxon>
        <taxon>Spermatophyta</taxon>
        <taxon>Magnoliopsida</taxon>
        <taxon>Liliopsida</taxon>
        <taxon>Asparagales</taxon>
        <taxon>Orchidaceae</taxon>
        <taxon>Epidendroideae</taxon>
        <taxon>Malaxideae</taxon>
        <taxon>Dendrobiinae</taxon>
        <taxon>Dendrobium</taxon>
    </lineage>
</organism>
<feature type="domain" description="DUF3475" evidence="2">
    <location>
        <begin position="26"/>
        <end position="82"/>
    </location>
</feature>
<dbReference type="InterPro" id="IPR021864">
    <property type="entry name" value="DUF3475"/>
</dbReference>
<sequence>MVVPKNPNSWLCEHDHYQLLSAPIGILTFEAAAAMSRLVSLHRFLSEPELHRLRADTMRSAGVAYLTSTDQHFLFRLACAELLSDLDAAAATVSRFSTRCNAEPLLLFPRTYADVKAGRATTNIRTLSVKGVERRVKKMEKCIAVVVKLLEEMEAGEKDMALMKFGKLLPQKPAAELKSHGKKVAKLKEQSLWCKTFGEVVELMSGAVLAIFARICAVFSPFVAGLPPILISGGRMSVTLLNPKLRIYPLFAGRHYASGPIDRSKAAAKEAAIRNSCPIIGRGSREEVYKLPQDCKKVLQPGERTVGGSGLAIQYASIIVSAERWMRIRSGAEEAEEGEEVAVRDEIYRMLPAKLKETVRRRLRERWKERGLADGELAEGWREAVERILRWLSPVARDTEKWGEERTMDKRQRLNTKPRVLALQTLMFSDREKVEMAIVEVLVGFSCICWYDGAGVGGRCDRTR</sequence>
<name>A0AAV7GDK4_DENCH</name>
<keyword evidence="4" id="KW-1185">Reference proteome</keyword>
<feature type="domain" description="DUF668" evidence="1">
    <location>
        <begin position="305"/>
        <end position="400"/>
    </location>
</feature>
<evidence type="ECO:0000259" key="2">
    <source>
        <dbReference type="Pfam" id="PF11961"/>
    </source>
</evidence>
<dbReference type="AlphaFoldDB" id="A0AAV7GDK4"/>
<reference evidence="3 4" key="1">
    <citation type="journal article" date="2021" name="Hortic Res">
        <title>Chromosome-scale assembly of the Dendrobium chrysotoxum genome enhances the understanding of orchid evolution.</title>
        <authorList>
            <person name="Zhang Y."/>
            <person name="Zhang G.Q."/>
            <person name="Zhang D."/>
            <person name="Liu X.D."/>
            <person name="Xu X.Y."/>
            <person name="Sun W.H."/>
            <person name="Yu X."/>
            <person name="Zhu X."/>
            <person name="Wang Z.W."/>
            <person name="Zhao X."/>
            <person name="Zhong W.Y."/>
            <person name="Chen H."/>
            <person name="Yin W.L."/>
            <person name="Huang T."/>
            <person name="Niu S.C."/>
            <person name="Liu Z.J."/>
        </authorList>
    </citation>
    <scope>NUCLEOTIDE SEQUENCE [LARGE SCALE GENOMIC DNA]</scope>
    <source>
        <strain evidence="3">Lindl</strain>
    </source>
</reference>
<dbReference type="PANTHER" id="PTHR31371:SF13">
    <property type="entry name" value="OS05G0457600 PROTEIN"/>
    <property type="match status" value="1"/>
</dbReference>
<protein>
    <submittedName>
        <fullName evidence="3">Uncharacterized protein</fullName>
    </submittedName>
</protein>
<gene>
    <name evidence="3" type="ORF">IEQ34_016485</name>
</gene>
<dbReference type="Pfam" id="PF05003">
    <property type="entry name" value="DUF668"/>
    <property type="match status" value="1"/>
</dbReference>
<dbReference type="Proteomes" id="UP000775213">
    <property type="component" value="Unassembled WGS sequence"/>
</dbReference>
<evidence type="ECO:0000259" key="1">
    <source>
        <dbReference type="Pfam" id="PF05003"/>
    </source>
</evidence>
<comment type="caution">
    <text evidence="3">The sequence shown here is derived from an EMBL/GenBank/DDBJ whole genome shotgun (WGS) entry which is preliminary data.</text>
</comment>
<dbReference type="PANTHER" id="PTHR31371">
    <property type="entry name" value="BNAC09G50660D PROTEIN"/>
    <property type="match status" value="1"/>
</dbReference>
<evidence type="ECO:0000313" key="3">
    <source>
        <dbReference type="EMBL" id="KAH0454561.1"/>
    </source>
</evidence>
<dbReference type="EMBL" id="JAGFBR010000015">
    <property type="protein sequence ID" value="KAH0454561.1"/>
    <property type="molecule type" value="Genomic_DNA"/>
</dbReference>
<dbReference type="GO" id="GO:0045927">
    <property type="term" value="P:positive regulation of growth"/>
    <property type="evidence" value="ECO:0007669"/>
    <property type="project" value="InterPro"/>
</dbReference>
<dbReference type="InterPro" id="IPR007700">
    <property type="entry name" value="DUF668"/>
</dbReference>
<proteinExistence type="predicted"/>